<dbReference type="UniPathway" id="UPA00139">
    <property type="reaction ID" value="UER00341"/>
</dbReference>
<dbReference type="RefSeq" id="XP_018187796.1">
    <property type="nucleotide sequence ID" value="XM_018334337.1"/>
</dbReference>
<dbReference type="Gene3D" id="2.30.30.230">
    <property type="entry name" value="Fumarylacetoacetase, N-terminal domain"/>
    <property type="match status" value="1"/>
</dbReference>
<evidence type="ECO:0000259" key="14">
    <source>
        <dbReference type="Pfam" id="PF01557"/>
    </source>
</evidence>
<evidence type="ECO:0000256" key="2">
    <source>
        <dbReference type="ARBA" id="ARBA00010211"/>
    </source>
</evidence>
<dbReference type="GO" id="GO:0006572">
    <property type="term" value="P:L-tyrosine catabolic process"/>
    <property type="evidence" value="ECO:0007669"/>
    <property type="project" value="UniProtKB-UniRule"/>
</dbReference>
<name>A0A165GIY3_XYLHT</name>
<feature type="binding site" evidence="11">
    <location>
        <position position="156"/>
    </location>
    <ligand>
        <name>substrate</name>
    </ligand>
</feature>
<sequence length="448" mass="49291">MARKSWLPIPHNSHFSLSNLPFGIITTPTSRIPHVAVAIGNYALDLHMFSSSNGHAAGGFNDLAAIKPYLSVFSQPTLNAFAALGRPLHRQVREYLQDVFSEDTPYPDILKLNKGLQAQSLYPLDSIETHMPFHIGDYTDFYAGKNHAYTVGVLFREPNTALQPNYTHLPVAYHGRASSVVVSGTPIRRPWGQIIKDSGSDSDSTPVPVHQPCKRLDFELELGAFICRANDMGEPIPVVQAHDYIFGYVLLNDWSARDVQTWEYVPLGPFTAKNFGTSISAWVILADALEPFKAKGLENEHQVLDYLREADPEKSALDLNLEVDLTTKKGNTYTICRSNGRNLLWSYPQMIAHHTVTGCPMAVGDLLGSGTISGTREGTQGCLLEQTQGGRVPITLGHGSEKEERMYLQDGDTVRLRAWAGGRSGVEKEGELVGFGDCVGTVMPALQR</sequence>
<dbReference type="PANTHER" id="PTHR43069:SF2">
    <property type="entry name" value="FUMARYLACETOACETASE"/>
    <property type="match status" value="1"/>
</dbReference>
<dbReference type="InParanoid" id="A0A165GIY3"/>
<comment type="similarity">
    <text evidence="2 13">Belongs to the FAH family.</text>
</comment>
<evidence type="ECO:0000256" key="3">
    <source>
        <dbReference type="ARBA" id="ARBA00012094"/>
    </source>
</evidence>
<dbReference type="Proteomes" id="UP000076632">
    <property type="component" value="Unassembled WGS sequence"/>
</dbReference>
<dbReference type="InterPro" id="IPR036462">
    <property type="entry name" value="Fumarylacetoacetase_N_sf"/>
</dbReference>
<evidence type="ECO:0000256" key="8">
    <source>
        <dbReference type="ARBA" id="ARBA00022878"/>
    </source>
</evidence>
<dbReference type="SUPFAM" id="SSF56529">
    <property type="entry name" value="FAH"/>
    <property type="match status" value="1"/>
</dbReference>
<protein>
    <recommendedName>
        <fullName evidence="3 13">Fumarylacetoacetase</fullName>
        <ecNumber evidence="3 13">3.7.1.2</ecNumber>
    </recommendedName>
    <alternativeName>
        <fullName evidence="13">Fumarylacetoacetate hydrolase</fullName>
    </alternativeName>
</protein>
<feature type="binding site" evidence="11">
    <location>
        <position position="142"/>
    </location>
    <ligand>
        <name>substrate</name>
    </ligand>
</feature>
<evidence type="ECO:0000256" key="12">
    <source>
        <dbReference type="PIRSR" id="PIRSR605959-3"/>
    </source>
</evidence>
<dbReference type="InterPro" id="IPR005959">
    <property type="entry name" value="Fumarylacetoacetase"/>
</dbReference>
<dbReference type="STRING" id="1328760.A0A165GIY3"/>
<feature type="binding site" evidence="12">
    <location>
        <position position="277"/>
    </location>
    <ligand>
        <name>Mg(2+)</name>
        <dbReference type="ChEBI" id="CHEBI:18420"/>
    </ligand>
</feature>
<dbReference type="EC" id="3.7.1.2" evidence="3 13"/>
<dbReference type="OrthoDB" id="9971669at2759"/>
<evidence type="ECO:0000256" key="6">
    <source>
        <dbReference type="ARBA" id="ARBA00022837"/>
    </source>
</evidence>
<dbReference type="InterPro" id="IPR011234">
    <property type="entry name" value="Fumarylacetoacetase-like_C"/>
</dbReference>
<reference evidence="16 17" key="1">
    <citation type="journal article" date="2016" name="Fungal Biol.">
        <title>The genome of Xylona heveae provides a window into fungal endophytism.</title>
        <authorList>
            <person name="Gazis R."/>
            <person name="Kuo A."/>
            <person name="Riley R."/>
            <person name="LaButti K."/>
            <person name="Lipzen A."/>
            <person name="Lin J."/>
            <person name="Amirebrahimi M."/>
            <person name="Hesse C.N."/>
            <person name="Spatafora J.W."/>
            <person name="Henrissat B."/>
            <person name="Hainaut M."/>
            <person name="Grigoriev I.V."/>
            <person name="Hibbett D.S."/>
        </authorList>
    </citation>
    <scope>NUCLEOTIDE SEQUENCE [LARGE SCALE GENOMIC DNA]</scope>
    <source>
        <strain evidence="16 17">TC161</strain>
    </source>
</reference>
<dbReference type="GO" id="GO:0006559">
    <property type="term" value="P:L-phenylalanine catabolic process"/>
    <property type="evidence" value="ECO:0007669"/>
    <property type="project" value="UniProtKB-UniRule"/>
</dbReference>
<keyword evidence="6 12" id="KW-0106">Calcium</keyword>
<dbReference type="GeneID" id="28899474"/>
<feature type="binding site" evidence="11">
    <location>
        <position position="260"/>
    </location>
    <ligand>
        <name>substrate</name>
    </ligand>
</feature>
<feature type="domain" description="Fumarylacetoacetase N-terminal" evidence="15">
    <location>
        <begin position="19"/>
        <end position="132"/>
    </location>
</feature>
<evidence type="ECO:0000256" key="1">
    <source>
        <dbReference type="ARBA" id="ARBA00004782"/>
    </source>
</evidence>
<dbReference type="AlphaFoldDB" id="A0A165GIY3"/>
<evidence type="ECO:0000256" key="11">
    <source>
        <dbReference type="PIRSR" id="PIRSR605959-2"/>
    </source>
</evidence>
<dbReference type="InterPro" id="IPR036663">
    <property type="entry name" value="Fumarylacetoacetase_C_sf"/>
</dbReference>
<dbReference type="GO" id="GO:1902000">
    <property type="term" value="P:homogentisate catabolic process"/>
    <property type="evidence" value="ECO:0007669"/>
    <property type="project" value="TreeGrafter"/>
</dbReference>
<dbReference type="InterPro" id="IPR015377">
    <property type="entry name" value="Fumarylacetoacetase_N"/>
</dbReference>
<dbReference type="EMBL" id="KV407459">
    <property type="protein sequence ID" value="KZF22241.1"/>
    <property type="molecule type" value="Genomic_DNA"/>
</dbReference>
<dbReference type="FunFam" id="3.90.850.10:FF:000009">
    <property type="entry name" value="Fumarylacetoacetase"/>
    <property type="match status" value="1"/>
</dbReference>
<keyword evidence="9 13" id="KW-0585">Phenylalanine catabolism</keyword>
<keyword evidence="8 13" id="KW-0828">Tyrosine catabolism</keyword>
<comment type="pathway">
    <text evidence="1 13">Amino-acid degradation; L-phenylalanine degradation; acetoacetate and fumarate from L-phenylalanine: step 6/6.</text>
</comment>
<dbReference type="GO" id="GO:0046872">
    <property type="term" value="F:metal ion binding"/>
    <property type="evidence" value="ECO:0007669"/>
    <property type="project" value="UniProtKB-UniRule"/>
</dbReference>
<organism evidence="16 17">
    <name type="scientific">Xylona heveae (strain CBS 132557 / TC161)</name>
    <dbReference type="NCBI Taxonomy" id="1328760"/>
    <lineage>
        <taxon>Eukaryota</taxon>
        <taxon>Fungi</taxon>
        <taxon>Dikarya</taxon>
        <taxon>Ascomycota</taxon>
        <taxon>Pezizomycotina</taxon>
        <taxon>Xylonomycetes</taxon>
        <taxon>Xylonales</taxon>
        <taxon>Xylonaceae</taxon>
        <taxon>Xylona</taxon>
    </lineage>
</organism>
<feature type="binding site" evidence="12">
    <location>
        <position position="219"/>
    </location>
    <ligand>
        <name>Ca(2+)</name>
        <dbReference type="ChEBI" id="CHEBI:29108"/>
    </ligand>
</feature>
<dbReference type="GO" id="GO:0004334">
    <property type="term" value="F:fumarylacetoacetase activity"/>
    <property type="evidence" value="ECO:0007669"/>
    <property type="project" value="UniProtKB-UniRule"/>
</dbReference>
<feature type="binding site" evidence="12">
    <location>
        <position position="273"/>
    </location>
    <ligand>
        <name>Mg(2+)</name>
        <dbReference type="ChEBI" id="CHEBI:18420"/>
    </ligand>
</feature>
<evidence type="ECO:0000313" key="17">
    <source>
        <dbReference type="Proteomes" id="UP000076632"/>
    </source>
</evidence>
<evidence type="ECO:0000256" key="9">
    <source>
        <dbReference type="ARBA" id="ARBA00023232"/>
    </source>
</evidence>
<feature type="binding site" evidence="11">
    <location>
        <position position="371"/>
    </location>
    <ligand>
        <name>substrate</name>
    </ligand>
</feature>
<feature type="binding site" evidence="12">
    <location>
        <position position="253"/>
    </location>
    <ligand>
        <name>Mg(2+)</name>
        <dbReference type="ChEBI" id="CHEBI:18420"/>
    </ligand>
</feature>
<dbReference type="OMA" id="YWTAAQQ"/>
<dbReference type="NCBIfam" id="TIGR01266">
    <property type="entry name" value="fum_ac_acetase"/>
    <property type="match status" value="1"/>
</dbReference>
<keyword evidence="5 13" id="KW-0378">Hydrolase</keyword>
<dbReference type="Gene3D" id="3.90.850.10">
    <property type="entry name" value="Fumarylacetoacetase-like, C-terminal domain"/>
    <property type="match status" value="1"/>
</dbReference>
<keyword evidence="17" id="KW-1185">Reference proteome</keyword>
<evidence type="ECO:0000259" key="15">
    <source>
        <dbReference type="Pfam" id="PF09298"/>
    </source>
</evidence>
<feature type="binding site" evidence="12">
    <location>
        <position position="140"/>
    </location>
    <ligand>
        <name>Ca(2+)</name>
        <dbReference type="ChEBI" id="CHEBI:29108"/>
    </ligand>
</feature>
<feature type="binding site" evidence="12">
    <location>
        <position position="221"/>
    </location>
    <ligand>
        <name>Ca(2+)</name>
        <dbReference type="ChEBI" id="CHEBI:29108"/>
    </ligand>
</feature>
<dbReference type="SUPFAM" id="SSF63433">
    <property type="entry name" value="Fumarylacetoacetate hydrolase, FAH, N-terminal domain"/>
    <property type="match status" value="1"/>
</dbReference>
<comment type="cofactor">
    <cofactor evidence="13">
        <name>Mg(2+)</name>
        <dbReference type="ChEBI" id="CHEBI:18420"/>
    </cofactor>
    <cofactor evidence="13">
        <name>Ca(2+)</name>
        <dbReference type="ChEBI" id="CHEBI:29108"/>
    </cofactor>
</comment>
<feature type="active site" description="Proton acceptor" evidence="10">
    <location>
        <position position="147"/>
    </location>
</feature>
<proteinExistence type="inferred from homology"/>
<evidence type="ECO:0000256" key="5">
    <source>
        <dbReference type="ARBA" id="ARBA00022801"/>
    </source>
</evidence>
<evidence type="ECO:0000313" key="16">
    <source>
        <dbReference type="EMBL" id="KZF22241.1"/>
    </source>
</evidence>
<feature type="domain" description="Fumarylacetoacetase-like C-terminal" evidence="14">
    <location>
        <begin position="140"/>
        <end position="433"/>
    </location>
</feature>
<keyword evidence="7 12" id="KW-0460">Magnesium</keyword>
<keyword evidence="4 12" id="KW-0479">Metal-binding</keyword>
<feature type="binding site" evidence="11">
    <location>
        <position position="264"/>
    </location>
    <ligand>
        <name>substrate</name>
    </ligand>
</feature>
<evidence type="ECO:0000256" key="13">
    <source>
        <dbReference type="RuleBase" id="RU366008"/>
    </source>
</evidence>
<evidence type="ECO:0000256" key="10">
    <source>
        <dbReference type="PIRSR" id="PIRSR605959-1"/>
    </source>
</evidence>
<dbReference type="Pfam" id="PF01557">
    <property type="entry name" value="FAA_hydrolase"/>
    <property type="match status" value="1"/>
</dbReference>
<accession>A0A165GIY3</accession>
<dbReference type="PANTHER" id="PTHR43069">
    <property type="entry name" value="FUMARYLACETOACETASE"/>
    <property type="match status" value="1"/>
</dbReference>
<comment type="catalytic activity">
    <reaction evidence="13">
        <text>4-fumarylacetoacetate + H2O = acetoacetate + fumarate + H(+)</text>
        <dbReference type="Rhea" id="RHEA:10244"/>
        <dbReference type="ChEBI" id="CHEBI:13705"/>
        <dbReference type="ChEBI" id="CHEBI:15377"/>
        <dbReference type="ChEBI" id="CHEBI:15378"/>
        <dbReference type="ChEBI" id="CHEBI:18034"/>
        <dbReference type="ChEBI" id="CHEBI:29806"/>
        <dbReference type="EC" id="3.7.1.2"/>
    </reaction>
</comment>
<evidence type="ECO:0000256" key="4">
    <source>
        <dbReference type="ARBA" id="ARBA00022723"/>
    </source>
</evidence>
<dbReference type="Pfam" id="PF09298">
    <property type="entry name" value="FAA_hydrolase_N"/>
    <property type="match status" value="1"/>
</dbReference>
<gene>
    <name evidence="16" type="ORF">L228DRAFT_261436</name>
</gene>
<evidence type="ECO:0000256" key="7">
    <source>
        <dbReference type="ARBA" id="ARBA00022842"/>
    </source>
</evidence>